<dbReference type="EMBL" id="JBBKAI010000002">
    <property type="protein sequence ID" value="MEJ8660187.1"/>
    <property type="molecule type" value="Genomic_DNA"/>
</dbReference>
<sequence length="176" mass="18881">MSSLSKGLRKVQVTLKWDPSPIGTPAHDLDIVAATYTADAPHGKPAYLVHFGSRSPDGTITLNRDSRTGQGFGADEVMTLELDRLAAECTRVVVGVVIQQRTGEKSFSDIKNTGVRILEGPVELANDDLSRLPDASAATIGEFTRDDAGEWQLRTIVRGFDAGPAEFADLMGLESP</sequence>
<accession>A0ACC6QPH4</accession>
<comment type="caution">
    <text evidence="1">The sequence shown here is derived from an EMBL/GenBank/DDBJ whole genome shotgun (WGS) entry which is preliminary data.</text>
</comment>
<reference evidence="1" key="1">
    <citation type="submission" date="2024-03" db="EMBL/GenBank/DDBJ databases">
        <title>Novel Streptomyces species of biotechnological and ecological value are a feature of Machair soil.</title>
        <authorList>
            <person name="Prole J.R."/>
            <person name="Goodfellow M."/>
            <person name="Allenby N."/>
            <person name="Ward A.C."/>
        </authorList>
    </citation>
    <scope>NUCLEOTIDE SEQUENCE</scope>
    <source>
        <strain evidence="1">MS1.AVA.4</strain>
    </source>
</reference>
<evidence type="ECO:0000313" key="2">
    <source>
        <dbReference type="Proteomes" id="UP001375539"/>
    </source>
</evidence>
<dbReference type="Proteomes" id="UP001375539">
    <property type="component" value="Unassembled WGS sequence"/>
</dbReference>
<keyword evidence="2" id="KW-1185">Reference proteome</keyword>
<organism evidence="1 2">
    <name type="scientific">Streptomyces pratisoli</name>
    <dbReference type="NCBI Taxonomy" id="3139917"/>
    <lineage>
        <taxon>Bacteria</taxon>
        <taxon>Bacillati</taxon>
        <taxon>Actinomycetota</taxon>
        <taxon>Actinomycetes</taxon>
        <taxon>Kitasatosporales</taxon>
        <taxon>Streptomycetaceae</taxon>
        <taxon>Streptomyces</taxon>
    </lineage>
</organism>
<evidence type="ECO:0000313" key="1">
    <source>
        <dbReference type="EMBL" id="MEJ8660187.1"/>
    </source>
</evidence>
<gene>
    <name evidence="1" type="ORF">WKI58_27285</name>
</gene>
<name>A0ACC6QPH4_9ACTN</name>
<protein>
    <submittedName>
        <fullName evidence="1">TerD family protein</fullName>
    </submittedName>
</protein>
<proteinExistence type="predicted"/>